<dbReference type="Pfam" id="PF00578">
    <property type="entry name" value="AhpC-TSA"/>
    <property type="match status" value="1"/>
</dbReference>
<dbReference type="InterPro" id="IPR036249">
    <property type="entry name" value="Thioredoxin-like_sf"/>
</dbReference>
<proteinExistence type="predicted"/>
<dbReference type="PROSITE" id="PS51352">
    <property type="entry name" value="THIOREDOXIN_2"/>
    <property type="match status" value="1"/>
</dbReference>
<dbReference type="CDD" id="cd02969">
    <property type="entry name" value="PRX_like1"/>
    <property type="match status" value="1"/>
</dbReference>
<evidence type="ECO:0000313" key="3">
    <source>
        <dbReference type="EMBL" id="TCO09246.1"/>
    </source>
</evidence>
<dbReference type="Proteomes" id="UP000295221">
    <property type="component" value="Unassembled WGS sequence"/>
</dbReference>
<dbReference type="AlphaFoldDB" id="A0A4R2GKZ1"/>
<protein>
    <submittedName>
        <fullName evidence="3">Peroxiredoxin</fullName>
    </submittedName>
</protein>
<dbReference type="GO" id="GO:0016209">
    <property type="term" value="F:antioxidant activity"/>
    <property type="evidence" value="ECO:0007669"/>
    <property type="project" value="InterPro"/>
</dbReference>
<name>A0A4R2GKZ1_9BACT</name>
<feature type="domain" description="Thioredoxin" evidence="2">
    <location>
        <begin position="23"/>
        <end position="179"/>
    </location>
</feature>
<dbReference type="PANTHER" id="PTHR43640:SF1">
    <property type="entry name" value="THIOREDOXIN-DEPENDENT PEROXIREDOXIN"/>
    <property type="match status" value="1"/>
</dbReference>
<feature type="signal peptide" evidence="1">
    <location>
        <begin position="1"/>
        <end position="21"/>
    </location>
</feature>
<dbReference type="InterPro" id="IPR013766">
    <property type="entry name" value="Thioredoxin_domain"/>
</dbReference>
<dbReference type="InterPro" id="IPR000866">
    <property type="entry name" value="AhpC/TSA"/>
</dbReference>
<accession>A0A4R2GKZ1</accession>
<evidence type="ECO:0000256" key="1">
    <source>
        <dbReference type="SAM" id="SignalP"/>
    </source>
</evidence>
<dbReference type="EMBL" id="SLWK01000003">
    <property type="protein sequence ID" value="TCO09246.1"/>
    <property type="molecule type" value="Genomic_DNA"/>
</dbReference>
<sequence length="199" mass="22402">MKTFKYLMMMTLALATFTAGAQLKVGDKAPGFKLKNIDHQWVSLDDYKDQKGVIVVFSCNHCPYVVLYESRMIELQKKYGPKKFPLIAINPNDSTIVPADGFSYMVTNAAEKGFNFPYLLDDQQLFRKFGATRTPHVYLLKNEGDHFTVAYIGAIDDNPQDASDVKEKYVAQAIDALLAGQKPKVTETRAIGCTIKFRE</sequence>
<keyword evidence="4" id="KW-1185">Reference proteome</keyword>
<evidence type="ECO:0000259" key="2">
    <source>
        <dbReference type="PROSITE" id="PS51352"/>
    </source>
</evidence>
<reference evidence="3 4" key="1">
    <citation type="submission" date="2019-03" db="EMBL/GenBank/DDBJ databases">
        <title>Genomic Encyclopedia of Type Strains, Phase IV (KMG-IV): sequencing the most valuable type-strain genomes for metagenomic binning, comparative biology and taxonomic classification.</title>
        <authorList>
            <person name="Goeker M."/>
        </authorList>
    </citation>
    <scope>NUCLEOTIDE SEQUENCE [LARGE SCALE GENOMIC DNA]</scope>
    <source>
        <strain evidence="3 4">DSM 24179</strain>
    </source>
</reference>
<feature type="chain" id="PRO_5020359005" evidence="1">
    <location>
        <begin position="22"/>
        <end position="199"/>
    </location>
</feature>
<dbReference type="GO" id="GO:0016491">
    <property type="term" value="F:oxidoreductase activity"/>
    <property type="evidence" value="ECO:0007669"/>
    <property type="project" value="InterPro"/>
</dbReference>
<dbReference type="PANTHER" id="PTHR43640">
    <property type="entry name" value="OS07G0260300 PROTEIN"/>
    <property type="match status" value="1"/>
</dbReference>
<dbReference type="Gene3D" id="3.40.30.10">
    <property type="entry name" value="Glutaredoxin"/>
    <property type="match status" value="1"/>
</dbReference>
<gene>
    <name evidence="3" type="ORF">EV194_103157</name>
</gene>
<comment type="caution">
    <text evidence="3">The sequence shown here is derived from an EMBL/GenBank/DDBJ whole genome shotgun (WGS) entry which is preliminary data.</text>
</comment>
<dbReference type="InterPro" id="IPR047262">
    <property type="entry name" value="PRX-like1"/>
</dbReference>
<dbReference type="OrthoDB" id="9809746at2"/>
<dbReference type="SUPFAM" id="SSF52833">
    <property type="entry name" value="Thioredoxin-like"/>
    <property type="match status" value="1"/>
</dbReference>
<keyword evidence="1" id="KW-0732">Signal</keyword>
<dbReference type="RefSeq" id="WP_132433143.1">
    <property type="nucleotide sequence ID" value="NZ_SLWK01000003.1"/>
</dbReference>
<evidence type="ECO:0000313" key="4">
    <source>
        <dbReference type="Proteomes" id="UP000295221"/>
    </source>
</evidence>
<organism evidence="3 4">
    <name type="scientific">Natronoflexus pectinivorans</name>
    <dbReference type="NCBI Taxonomy" id="682526"/>
    <lineage>
        <taxon>Bacteria</taxon>
        <taxon>Pseudomonadati</taxon>
        <taxon>Bacteroidota</taxon>
        <taxon>Bacteroidia</taxon>
        <taxon>Marinilabiliales</taxon>
        <taxon>Marinilabiliaceae</taxon>
        <taxon>Natronoflexus</taxon>
    </lineage>
</organism>